<gene>
    <name evidence="3" type="ORF">KXJ70_05330</name>
</gene>
<feature type="domain" description="UDP-N-acetylglucosamine 2-epimerase" evidence="2">
    <location>
        <begin position="28"/>
        <end position="319"/>
    </location>
</feature>
<dbReference type="EMBL" id="JAHWDQ010000001">
    <property type="protein sequence ID" value="MBW2940186.1"/>
    <property type="molecule type" value="Genomic_DNA"/>
</dbReference>
<evidence type="ECO:0000313" key="4">
    <source>
        <dbReference type="Proteomes" id="UP001166291"/>
    </source>
</evidence>
<dbReference type="RefSeq" id="WP_219042406.1">
    <property type="nucleotide sequence ID" value="NZ_JAHWDQ010000001.1"/>
</dbReference>
<evidence type="ECO:0000256" key="1">
    <source>
        <dbReference type="RuleBase" id="RU003513"/>
    </source>
</evidence>
<evidence type="ECO:0000259" key="2">
    <source>
        <dbReference type="Pfam" id="PF02350"/>
    </source>
</evidence>
<dbReference type="PANTHER" id="PTHR43174">
    <property type="entry name" value="UDP-N-ACETYLGLUCOSAMINE 2-EPIMERASE"/>
    <property type="match status" value="1"/>
</dbReference>
<sequence>MIHIILGTKAQLIKMAPVMVELNTQGTPYRFISTGQHRDTMNELLDNFGLRRPDYTLYNGKDITSILSMTVWASRILLMTLFKKQKIFGEQKKGIVLVHGDTFSTLLGAFMGKFARLLVGHVESGLRSHNWFHPFPEELIRVLVFRLSDYYFCPDDNAIKNVSKYPGAKISTGANTLLDALRLAEKNIDASEVDIPQEAYAVVSLHRFENIRNERALMRVVNLIEESAKHNIKLLFILHNPTEKKLKKLDLYNRLANNPNIELRPRYDYFKFIKLIKHSEFVISDGGSNQEECAYLGKPTLLFRKTSERGEGLGSNCVISEYSLKIASEFYDNYKNYKKEPQLLKHQPSTVIVKNLRQKSNP</sequence>
<keyword evidence="4" id="KW-1185">Reference proteome</keyword>
<keyword evidence="1" id="KW-0413">Isomerase</keyword>
<comment type="caution">
    <text evidence="3">The sequence shown here is derived from an EMBL/GenBank/DDBJ whole genome shotgun (WGS) entry which is preliminary data.</text>
</comment>
<dbReference type="Pfam" id="PF02350">
    <property type="entry name" value="Epimerase_2"/>
    <property type="match status" value="1"/>
</dbReference>
<proteinExistence type="inferred from homology"/>
<dbReference type="InterPro" id="IPR003331">
    <property type="entry name" value="UDP_GlcNAc_Epimerase_2_dom"/>
</dbReference>
<dbReference type="Proteomes" id="UP001166291">
    <property type="component" value="Unassembled WGS sequence"/>
</dbReference>
<dbReference type="PANTHER" id="PTHR43174:SF1">
    <property type="entry name" value="UDP-N-ACETYLGLUCOSAMINE 2-EPIMERASE"/>
    <property type="match status" value="1"/>
</dbReference>
<comment type="similarity">
    <text evidence="1">Belongs to the UDP-N-acetylglucosamine 2-epimerase family.</text>
</comment>
<evidence type="ECO:0000313" key="3">
    <source>
        <dbReference type="EMBL" id="MBW2940186.1"/>
    </source>
</evidence>
<accession>A0ABS6VPF7</accession>
<name>A0ABS6VPF7_9GAMM</name>
<dbReference type="InterPro" id="IPR029767">
    <property type="entry name" value="WecB-like"/>
</dbReference>
<protein>
    <submittedName>
        <fullName evidence="3">UDP-N-acetylglucosamine 2-epimerase</fullName>
    </submittedName>
</protein>
<reference evidence="3" key="1">
    <citation type="submission" date="2021-07" db="EMBL/GenBank/DDBJ databases">
        <title>Zhongshania sp. CAU 1632 isolated from seawater.</title>
        <authorList>
            <person name="Kim W."/>
        </authorList>
    </citation>
    <scope>NUCLEOTIDE SEQUENCE</scope>
    <source>
        <strain evidence="3">CAU 1632</strain>
    </source>
</reference>
<organism evidence="3 4">
    <name type="scientific">Zhongshania aquimaris</name>
    <dbReference type="NCBI Taxonomy" id="2857107"/>
    <lineage>
        <taxon>Bacteria</taxon>
        <taxon>Pseudomonadati</taxon>
        <taxon>Pseudomonadota</taxon>
        <taxon>Gammaproteobacteria</taxon>
        <taxon>Cellvibrionales</taxon>
        <taxon>Spongiibacteraceae</taxon>
        <taxon>Zhongshania</taxon>
    </lineage>
</organism>